<dbReference type="Proteomes" id="UP000223370">
    <property type="component" value="Unassembled WGS sequence"/>
</dbReference>
<dbReference type="OrthoDB" id="9782128at2"/>
<dbReference type="EMBL" id="BCMJ01000002">
    <property type="protein sequence ID" value="GAT18198.1"/>
    <property type="molecule type" value="Genomic_DNA"/>
</dbReference>
<keyword evidence="2" id="KW-1185">Reference proteome</keyword>
<dbReference type="SMART" id="SM00855">
    <property type="entry name" value="PGAM"/>
    <property type="match status" value="1"/>
</dbReference>
<proteinExistence type="predicted"/>
<protein>
    <submittedName>
        <fullName evidence="1">Phosphoglycerate mutase</fullName>
    </submittedName>
</protein>
<dbReference type="GO" id="GO:0016791">
    <property type="term" value="F:phosphatase activity"/>
    <property type="evidence" value="ECO:0007669"/>
    <property type="project" value="TreeGrafter"/>
</dbReference>
<dbReference type="InterPro" id="IPR013078">
    <property type="entry name" value="His_Pase_superF_clade-1"/>
</dbReference>
<evidence type="ECO:0000313" key="2">
    <source>
        <dbReference type="Proteomes" id="UP000223370"/>
    </source>
</evidence>
<dbReference type="Gene3D" id="3.40.50.1240">
    <property type="entry name" value="Phosphoglycerate mutase-like"/>
    <property type="match status" value="1"/>
</dbReference>
<accession>A0A1Z5H4I6</accession>
<dbReference type="AlphaFoldDB" id="A0A1Z5H4I6"/>
<dbReference type="SUPFAM" id="SSF53254">
    <property type="entry name" value="Phosphoglycerate mutase-like"/>
    <property type="match status" value="1"/>
</dbReference>
<comment type="caution">
    <text evidence="1">The sequence shown here is derived from an EMBL/GenBank/DDBJ whole genome shotgun (WGS) entry which is preliminary data.</text>
</comment>
<dbReference type="RefSeq" id="WP_098823724.1">
    <property type="nucleotide sequence ID" value="NZ_BCMJ01000002.1"/>
</dbReference>
<dbReference type="GO" id="GO:0005737">
    <property type="term" value="C:cytoplasm"/>
    <property type="evidence" value="ECO:0007669"/>
    <property type="project" value="TreeGrafter"/>
</dbReference>
<dbReference type="Pfam" id="PF00300">
    <property type="entry name" value="His_Phos_1"/>
    <property type="match status" value="1"/>
</dbReference>
<dbReference type="PANTHER" id="PTHR48100">
    <property type="entry name" value="BROAD-SPECIFICITY PHOSPHATASE YOR283W-RELATED"/>
    <property type="match status" value="1"/>
</dbReference>
<dbReference type="InterPro" id="IPR029033">
    <property type="entry name" value="His_PPase_superfam"/>
</dbReference>
<reference evidence="1 2" key="1">
    <citation type="submission" date="2015-11" db="EMBL/GenBank/DDBJ databases">
        <title>Draft genome sequences of new species of the genus Lactobacillus isolated from orchardgrass silage.</title>
        <authorList>
            <person name="Tohno M."/>
            <person name="Tanizawa Y."/>
            <person name="Arita M."/>
        </authorList>
    </citation>
    <scope>NUCLEOTIDE SEQUENCE [LARGE SCALE GENOMIC DNA]</scope>
    <source>
        <strain evidence="1 2">IWT5</strain>
    </source>
</reference>
<sequence>MTEFYFIRHGQTEANALGLKQGTINSQITLLNDKGKKQARHLHDVFDIGFADQLIASPLHRTQETAAILNATAKLPTETDERLLEISYGQWDGLKNQALQAQYPAVFDPVLRDVLPSYTEYATDGETFDHVIARITDFMTAYANRSADGKYIVVTHGFTVKAAVLAALQPRDAMTLPEPDNTSVTKISLIDGHCYVWFYNRLL</sequence>
<dbReference type="InterPro" id="IPR050275">
    <property type="entry name" value="PGM_Phosphatase"/>
</dbReference>
<evidence type="ECO:0000313" key="1">
    <source>
        <dbReference type="EMBL" id="GAT18198.1"/>
    </source>
</evidence>
<dbReference type="PANTHER" id="PTHR48100:SF1">
    <property type="entry name" value="HISTIDINE PHOSPHATASE FAMILY PROTEIN-RELATED"/>
    <property type="match status" value="1"/>
</dbReference>
<name>A0A1Z5H4I6_9LACO</name>
<dbReference type="CDD" id="cd07067">
    <property type="entry name" value="HP_PGM_like"/>
    <property type="match status" value="1"/>
</dbReference>
<gene>
    <name evidence="1" type="primary">gpmB_3</name>
    <name evidence="1" type="ORF">IWT5_00471</name>
</gene>
<organism evidence="1 2">
    <name type="scientific">Secundilactobacillus silagincola</name>
    <dbReference type="NCBI Taxonomy" id="1714681"/>
    <lineage>
        <taxon>Bacteria</taxon>
        <taxon>Bacillati</taxon>
        <taxon>Bacillota</taxon>
        <taxon>Bacilli</taxon>
        <taxon>Lactobacillales</taxon>
        <taxon>Lactobacillaceae</taxon>
        <taxon>Secundilactobacillus</taxon>
    </lineage>
</organism>